<keyword evidence="3" id="KW-0067">ATP-binding</keyword>
<comment type="caution">
    <text evidence="5">The sequence shown here is derived from an EMBL/GenBank/DDBJ whole genome shotgun (WGS) entry which is preliminary data.</text>
</comment>
<dbReference type="PANTHER" id="PTHR42918:SF15">
    <property type="entry name" value="LYSINE--TRNA LIGASE, CHLOROPLASTIC_MITOCHONDRIAL"/>
    <property type="match status" value="1"/>
</dbReference>
<dbReference type="PRINTS" id="PR00982">
    <property type="entry name" value="TRNASYNTHLYS"/>
</dbReference>
<dbReference type="EMBL" id="JACXVP010000005">
    <property type="protein sequence ID" value="KAG5606171.1"/>
    <property type="molecule type" value="Genomic_DNA"/>
</dbReference>
<dbReference type="Gene3D" id="3.30.930.10">
    <property type="entry name" value="Bira Bifunctional Protein, Domain 2"/>
    <property type="match status" value="1"/>
</dbReference>
<evidence type="ECO:0000313" key="6">
    <source>
        <dbReference type="Proteomes" id="UP000824120"/>
    </source>
</evidence>
<dbReference type="GO" id="GO:0006430">
    <property type="term" value="P:lysyl-tRNA aminoacylation"/>
    <property type="evidence" value="ECO:0007669"/>
    <property type="project" value="InterPro"/>
</dbReference>
<dbReference type="OrthoDB" id="21243at2759"/>
<dbReference type="Pfam" id="PF00152">
    <property type="entry name" value="tRNA-synt_2"/>
    <property type="match status" value="1"/>
</dbReference>
<sequence length="214" mass="24109">MEIWEKWKIGEVGGIEKVYEIGRIFRNEGISTRHNLEFTSIEMYEAYSDYESRMNMAEDIVTRCALGPLQLMGNLELSTRLEAPSWLEESNSFGTAIISSFLDYRRVVLGAFGESSCRLGSNSDPLSSLSMRSSITAGRRCELSAIIHMNFRGKKVKGLCKKAKDILVQKSNVKVDILRSSEKLLALFNSMEFVVLFFHNSSGCSEKQPLNPQS</sequence>
<proteinExistence type="predicted"/>
<dbReference type="InterPro" id="IPR018149">
    <property type="entry name" value="Lys-tRNA-synth_II_C"/>
</dbReference>
<protein>
    <recommendedName>
        <fullName evidence="4">Aminoacyl-tRNA synthetase class II (D/K/N) domain-containing protein</fullName>
    </recommendedName>
</protein>
<dbReference type="GO" id="GO:0005524">
    <property type="term" value="F:ATP binding"/>
    <property type="evidence" value="ECO:0007669"/>
    <property type="project" value="UniProtKB-KW"/>
</dbReference>
<reference evidence="5 6" key="1">
    <citation type="submission" date="2020-09" db="EMBL/GenBank/DDBJ databases">
        <title>De no assembly of potato wild relative species, Solanum commersonii.</title>
        <authorList>
            <person name="Cho K."/>
        </authorList>
    </citation>
    <scope>NUCLEOTIDE SEQUENCE [LARGE SCALE GENOMIC DNA]</scope>
    <source>
        <strain evidence="5">LZ3.2</strain>
        <tissue evidence="5">Leaf</tissue>
    </source>
</reference>
<dbReference type="SUPFAM" id="SSF55681">
    <property type="entry name" value="Class II aaRS and biotin synthetases"/>
    <property type="match status" value="1"/>
</dbReference>
<evidence type="ECO:0000256" key="3">
    <source>
        <dbReference type="ARBA" id="ARBA00022840"/>
    </source>
</evidence>
<dbReference type="GO" id="GO:0000049">
    <property type="term" value="F:tRNA binding"/>
    <property type="evidence" value="ECO:0007669"/>
    <property type="project" value="TreeGrafter"/>
</dbReference>
<gene>
    <name evidence="5" type="ORF">H5410_027663</name>
</gene>
<dbReference type="AlphaFoldDB" id="A0A9J5YZT1"/>
<keyword evidence="1" id="KW-0436">Ligase</keyword>
<dbReference type="InterPro" id="IPR004364">
    <property type="entry name" value="Aa-tRNA-synt_II"/>
</dbReference>
<dbReference type="GO" id="GO:0004824">
    <property type="term" value="F:lysine-tRNA ligase activity"/>
    <property type="evidence" value="ECO:0007669"/>
    <property type="project" value="InterPro"/>
</dbReference>
<evidence type="ECO:0000313" key="5">
    <source>
        <dbReference type="EMBL" id="KAG5606171.1"/>
    </source>
</evidence>
<accession>A0A9J5YZT1</accession>
<evidence type="ECO:0000256" key="1">
    <source>
        <dbReference type="ARBA" id="ARBA00022598"/>
    </source>
</evidence>
<evidence type="ECO:0000259" key="4">
    <source>
        <dbReference type="Pfam" id="PF00152"/>
    </source>
</evidence>
<feature type="domain" description="Aminoacyl-tRNA synthetase class II (D/K/N)" evidence="4">
    <location>
        <begin position="12"/>
        <end position="65"/>
    </location>
</feature>
<dbReference type="Proteomes" id="UP000824120">
    <property type="component" value="Chromosome 5"/>
</dbReference>
<organism evidence="5 6">
    <name type="scientific">Solanum commersonii</name>
    <name type="common">Commerson's wild potato</name>
    <name type="synonym">Commerson's nightshade</name>
    <dbReference type="NCBI Taxonomy" id="4109"/>
    <lineage>
        <taxon>Eukaryota</taxon>
        <taxon>Viridiplantae</taxon>
        <taxon>Streptophyta</taxon>
        <taxon>Embryophyta</taxon>
        <taxon>Tracheophyta</taxon>
        <taxon>Spermatophyta</taxon>
        <taxon>Magnoliopsida</taxon>
        <taxon>eudicotyledons</taxon>
        <taxon>Gunneridae</taxon>
        <taxon>Pentapetalae</taxon>
        <taxon>asterids</taxon>
        <taxon>lamiids</taxon>
        <taxon>Solanales</taxon>
        <taxon>Solanaceae</taxon>
        <taxon>Solanoideae</taxon>
        <taxon>Solaneae</taxon>
        <taxon>Solanum</taxon>
    </lineage>
</organism>
<keyword evidence="6" id="KW-1185">Reference proteome</keyword>
<name>A0A9J5YZT1_SOLCO</name>
<dbReference type="InterPro" id="IPR045864">
    <property type="entry name" value="aa-tRNA-synth_II/BPL/LPL"/>
</dbReference>
<dbReference type="PANTHER" id="PTHR42918">
    <property type="entry name" value="LYSYL-TRNA SYNTHETASE"/>
    <property type="match status" value="1"/>
</dbReference>
<dbReference type="GO" id="GO:0005739">
    <property type="term" value="C:mitochondrion"/>
    <property type="evidence" value="ECO:0007669"/>
    <property type="project" value="TreeGrafter"/>
</dbReference>
<keyword evidence="2" id="KW-0547">Nucleotide-binding</keyword>
<evidence type="ECO:0000256" key="2">
    <source>
        <dbReference type="ARBA" id="ARBA00022741"/>
    </source>
</evidence>
<dbReference type="GO" id="GO:0005829">
    <property type="term" value="C:cytosol"/>
    <property type="evidence" value="ECO:0007669"/>
    <property type="project" value="TreeGrafter"/>
</dbReference>